<dbReference type="Proteomes" id="UP001162483">
    <property type="component" value="Unassembled WGS sequence"/>
</dbReference>
<protein>
    <submittedName>
        <fullName evidence="1">Uncharacterized protein</fullName>
    </submittedName>
</protein>
<gene>
    <name evidence="1" type="ORF">SPARVUS_LOCUS119116</name>
</gene>
<feature type="non-terminal residue" evidence="1">
    <location>
        <position position="34"/>
    </location>
</feature>
<proteinExistence type="predicted"/>
<dbReference type="EMBL" id="CATNWA010000049">
    <property type="protein sequence ID" value="CAI9532243.1"/>
    <property type="molecule type" value="Genomic_DNA"/>
</dbReference>
<evidence type="ECO:0000313" key="2">
    <source>
        <dbReference type="Proteomes" id="UP001162483"/>
    </source>
</evidence>
<reference evidence="1" key="1">
    <citation type="submission" date="2023-05" db="EMBL/GenBank/DDBJ databases">
        <authorList>
            <person name="Stuckert A."/>
        </authorList>
    </citation>
    <scope>NUCLEOTIDE SEQUENCE</scope>
</reference>
<name>A0ABN9A977_9NEOB</name>
<evidence type="ECO:0000313" key="1">
    <source>
        <dbReference type="EMBL" id="CAI9532243.1"/>
    </source>
</evidence>
<accession>A0ABN9A977</accession>
<sequence length="34" mass="3547">MSCQSVPGCRLSLPISAPYQCSLSVPITTASLVH</sequence>
<organism evidence="1 2">
    <name type="scientific">Staurois parvus</name>
    <dbReference type="NCBI Taxonomy" id="386267"/>
    <lineage>
        <taxon>Eukaryota</taxon>
        <taxon>Metazoa</taxon>
        <taxon>Chordata</taxon>
        <taxon>Craniata</taxon>
        <taxon>Vertebrata</taxon>
        <taxon>Euteleostomi</taxon>
        <taxon>Amphibia</taxon>
        <taxon>Batrachia</taxon>
        <taxon>Anura</taxon>
        <taxon>Neobatrachia</taxon>
        <taxon>Ranoidea</taxon>
        <taxon>Ranidae</taxon>
        <taxon>Staurois</taxon>
    </lineage>
</organism>
<comment type="caution">
    <text evidence="1">The sequence shown here is derived from an EMBL/GenBank/DDBJ whole genome shotgun (WGS) entry which is preliminary data.</text>
</comment>
<keyword evidence="2" id="KW-1185">Reference proteome</keyword>